<keyword evidence="2" id="KW-1185">Reference proteome</keyword>
<organism evidence="1 2">
    <name type="scientific">Olea europaea subsp. europaea</name>
    <dbReference type="NCBI Taxonomy" id="158383"/>
    <lineage>
        <taxon>Eukaryota</taxon>
        <taxon>Viridiplantae</taxon>
        <taxon>Streptophyta</taxon>
        <taxon>Embryophyta</taxon>
        <taxon>Tracheophyta</taxon>
        <taxon>Spermatophyta</taxon>
        <taxon>Magnoliopsida</taxon>
        <taxon>eudicotyledons</taxon>
        <taxon>Gunneridae</taxon>
        <taxon>Pentapetalae</taxon>
        <taxon>asterids</taxon>
        <taxon>lamiids</taxon>
        <taxon>Lamiales</taxon>
        <taxon>Oleaceae</taxon>
        <taxon>Oleeae</taxon>
        <taxon>Olea</taxon>
    </lineage>
</organism>
<accession>A0A8S0VHY9</accession>
<sequence>MDETAIRAQVIGRSAGTISGIGPAPHKSYINTRKAPSKVIELLELLTQKDKDKTEQLELLTQNDKDKDNLISQLT</sequence>
<proteinExistence type="predicted"/>
<name>A0A8S0VHY9_OLEEU</name>
<evidence type="ECO:0000313" key="1">
    <source>
        <dbReference type="EMBL" id="CAA3030885.1"/>
    </source>
</evidence>
<comment type="caution">
    <text evidence="1">The sequence shown here is derived from an EMBL/GenBank/DDBJ whole genome shotgun (WGS) entry which is preliminary data.</text>
</comment>
<dbReference type="AlphaFoldDB" id="A0A8S0VHY9"/>
<protein>
    <submittedName>
        <fullName evidence="1">Uncharacterized protein</fullName>
    </submittedName>
</protein>
<reference evidence="1 2" key="1">
    <citation type="submission" date="2019-12" db="EMBL/GenBank/DDBJ databases">
        <authorList>
            <person name="Alioto T."/>
            <person name="Alioto T."/>
            <person name="Gomez Garrido J."/>
        </authorList>
    </citation>
    <scope>NUCLEOTIDE SEQUENCE [LARGE SCALE GENOMIC DNA]</scope>
</reference>
<dbReference type="Gramene" id="OE9A056755T1">
    <property type="protein sequence ID" value="OE9A056755C1"/>
    <property type="gene ID" value="OE9A056755"/>
</dbReference>
<gene>
    <name evidence="1" type="ORF">OLEA9_A056755</name>
</gene>
<evidence type="ECO:0000313" key="2">
    <source>
        <dbReference type="Proteomes" id="UP000594638"/>
    </source>
</evidence>
<dbReference type="EMBL" id="CACTIH010009402">
    <property type="protein sequence ID" value="CAA3030885.1"/>
    <property type="molecule type" value="Genomic_DNA"/>
</dbReference>
<dbReference type="Proteomes" id="UP000594638">
    <property type="component" value="Unassembled WGS sequence"/>
</dbReference>